<feature type="compositionally biased region" description="Basic and acidic residues" evidence="6">
    <location>
        <begin position="2277"/>
        <end position="2287"/>
    </location>
</feature>
<feature type="region of interest" description="Disordered" evidence="6">
    <location>
        <begin position="1451"/>
        <end position="1484"/>
    </location>
</feature>
<proteinExistence type="predicted"/>
<evidence type="ECO:0000313" key="8">
    <source>
        <dbReference type="EMBL" id="KAK7112700.1"/>
    </source>
</evidence>
<dbReference type="Proteomes" id="UP001374579">
    <property type="component" value="Unassembled WGS sequence"/>
</dbReference>
<feature type="domain" description="C2H2-type" evidence="7">
    <location>
        <begin position="878"/>
        <end position="906"/>
    </location>
</feature>
<feature type="compositionally biased region" description="Basic and acidic residues" evidence="6">
    <location>
        <begin position="1687"/>
        <end position="1698"/>
    </location>
</feature>
<dbReference type="Pfam" id="PF00096">
    <property type="entry name" value="zf-C2H2"/>
    <property type="match status" value="1"/>
</dbReference>
<evidence type="ECO:0000256" key="2">
    <source>
        <dbReference type="ARBA" id="ARBA00022737"/>
    </source>
</evidence>
<feature type="compositionally biased region" description="Basic residues" evidence="6">
    <location>
        <begin position="421"/>
        <end position="435"/>
    </location>
</feature>
<dbReference type="EMBL" id="JBAMIC010000002">
    <property type="protein sequence ID" value="KAK7112700.1"/>
    <property type="molecule type" value="Genomic_DNA"/>
</dbReference>
<keyword evidence="1" id="KW-0479">Metal-binding</keyword>
<feature type="compositionally biased region" description="Polar residues" evidence="6">
    <location>
        <begin position="233"/>
        <end position="244"/>
    </location>
</feature>
<feature type="compositionally biased region" description="Polar residues" evidence="6">
    <location>
        <begin position="1955"/>
        <end position="1968"/>
    </location>
</feature>
<feature type="domain" description="C2H2-type" evidence="7">
    <location>
        <begin position="1068"/>
        <end position="1096"/>
    </location>
</feature>
<gene>
    <name evidence="8" type="ORF">V1264_012112</name>
</gene>
<dbReference type="Gene3D" id="3.30.160.60">
    <property type="entry name" value="Classic Zinc Finger"/>
    <property type="match status" value="10"/>
</dbReference>
<dbReference type="InterPro" id="IPR036236">
    <property type="entry name" value="Znf_C2H2_sf"/>
</dbReference>
<reference evidence="8 9" key="1">
    <citation type="submission" date="2024-02" db="EMBL/GenBank/DDBJ databases">
        <title>Chromosome-scale genome assembly of the rough periwinkle Littorina saxatilis.</title>
        <authorList>
            <person name="De Jode A."/>
            <person name="Faria R."/>
            <person name="Formenti G."/>
            <person name="Sims Y."/>
            <person name="Smith T.P."/>
            <person name="Tracey A."/>
            <person name="Wood J.M.D."/>
            <person name="Zagrodzka Z.B."/>
            <person name="Johannesson K."/>
            <person name="Butlin R.K."/>
            <person name="Leder E.H."/>
        </authorList>
    </citation>
    <scope>NUCLEOTIDE SEQUENCE [LARGE SCALE GENOMIC DNA]</scope>
    <source>
        <strain evidence="8">Snail1</strain>
        <tissue evidence="8">Muscle</tissue>
    </source>
</reference>
<comment type="caution">
    <text evidence="8">The sequence shown here is derived from an EMBL/GenBank/DDBJ whole genome shotgun (WGS) entry which is preliminary data.</text>
</comment>
<feature type="domain" description="C2H2-type" evidence="7">
    <location>
        <begin position="659"/>
        <end position="686"/>
    </location>
</feature>
<dbReference type="SMART" id="SM00355">
    <property type="entry name" value="ZnF_C2H2"/>
    <property type="match status" value="22"/>
</dbReference>
<evidence type="ECO:0000256" key="5">
    <source>
        <dbReference type="PROSITE-ProRule" id="PRU00042"/>
    </source>
</evidence>
<name>A0AAN9GN44_9CAEN</name>
<feature type="region of interest" description="Disordered" evidence="6">
    <location>
        <begin position="410"/>
        <end position="482"/>
    </location>
</feature>
<keyword evidence="2" id="KW-0677">Repeat</keyword>
<dbReference type="PROSITE" id="PS50157">
    <property type="entry name" value="ZINC_FINGER_C2H2_2"/>
    <property type="match status" value="14"/>
</dbReference>
<feature type="domain" description="C2H2-type" evidence="7">
    <location>
        <begin position="742"/>
        <end position="770"/>
    </location>
</feature>
<keyword evidence="9" id="KW-1185">Reference proteome</keyword>
<feature type="compositionally biased region" description="Basic and acidic residues" evidence="6">
    <location>
        <begin position="462"/>
        <end position="477"/>
    </location>
</feature>
<evidence type="ECO:0000256" key="4">
    <source>
        <dbReference type="ARBA" id="ARBA00022833"/>
    </source>
</evidence>
<feature type="region of interest" description="Disordered" evidence="6">
    <location>
        <begin position="138"/>
        <end position="273"/>
    </location>
</feature>
<feature type="compositionally biased region" description="Basic and acidic residues" evidence="6">
    <location>
        <begin position="2087"/>
        <end position="2115"/>
    </location>
</feature>
<protein>
    <recommendedName>
        <fullName evidence="7">C2H2-type domain-containing protein</fullName>
    </recommendedName>
</protein>
<feature type="compositionally biased region" description="Basic and acidic residues" evidence="6">
    <location>
        <begin position="2068"/>
        <end position="2078"/>
    </location>
</feature>
<feature type="region of interest" description="Disordered" evidence="6">
    <location>
        <begin position="29"/>
        <end position="108"/>
    </location>
</feature>
<dbReference type="InterPro" id="IPR013087">
    <property type="entry name" value="Znf_C2H2_type"/>
</dbReference>
<feature type="compositionally biased region" description="Polar residues" evidence="6">
    <location>
        <begin position="1456"/>
        <end position="1469"/>
    </location>
</feature>
<dbReference type="SUPFAM" id="SSF57667">
    <property type="entry name" value="beta-beta-alpha zinc fingers"/>
    <property type="match status" value="5"/>
</dbReference>
<feature type="region of interest" description="Disordered" evidence="6">
    <location>
        <begin position="1521"/>
        <end position="1625"/>
    </location>
</feature>
<feature type="region of interest" description="Disordered" evidence="6">
    <location>
        <begin position="2051"/>
        <end position="2287"/>
    </location>
</feature>
<feature type="domain" description="C2H2-type" evidence="7">
    <location>
        <begin position="685"/>
        <end position="713"/>
    </location>
</feature>
<feature type="domain" description="C2H2-type" evidence="7">
    <location>
        <begin position="992"/>
        <end position="1020"/>
    </location>
</feature>
<feature type="region of interest" description="Disordered" evidence="6">
    <location>
        <begin position="1670"/>
        <end position="1968"/>
    </location>
</feature>
<feature type="domain" description="C2H2-type" evidence="7">
    <location>
        <begin position="774"/>
        <end position="802"/>
    </location>
</feature>
<feature type="domain" description="C2H2-type" evidence="7">
    <location>
        <begin position="1027"/>
        <end position="1057"/>
    </location>
</feature>
<feature type="domain" description="C2H2-type" evidence="7">
    <location>
        <begin position="1239"/>
        <end position="1266"/>
    </location>
</feature>
<dbReference type="GO" id="GO:0008270">
    <property type="term" value="F:zinc ion binding"/>
    <property type="evidence" value="ECO:0007669"/>
    <property type="project" value="UniProtKB-KW"/>
</dbReference>
<dbReference type="PANTHER" id="PTHR24379:SF127">
    <property type="entry name" value="BLOODY FINGERS-RELATED"/>
    <property type="match status" value="1"/>
</dbReference>
<feature type="compositionally biased region" description="Polar residues" evidence="6">
    <location>
        <begin position="159"/>
        <end position="206"/>
    </location>
</feature>
<feature type="compositionally biased region" description="Acidic residues" evidence="6">
    <location>
        <begin position="2241"/>
        <end position="2250"/>
    </location>
</feature>
<evidence type="ECO:0000256" key="6">
    <source>
        <dbReference type="SAM" id="MobiDB-lite"/>
    </source>
</evidence>
<dbReference type="PANTHER" id="PTHR24379">
    <property type="entry name" value="KRAB AND ZINC FINGER DOMAIN-CONTAINING"/>
    <property type="match status" value="1"/>
</dbReference>
<feature type="domain" description="C2H2-type" evidence="7">
    <location>
        <begin position="808"/>
        <end position="836"/>
    </location>
</feature>
<feature type="domain" description="C2H2-type" evidence="7">
    <location>
        <begin position="714"/>
        <end position="736"/>
    </location>
</feature>
<feature type="region of interest" description="Disordered" evidence="6">
    <location>
        <begin position="1212"/>
        <end position="1231"/>
    </location>
</feature>
<keyword evidence="4" id="KW-0862">Zinc</keyword>
<accession>A0AAN9GN44</accession>
<feature type="domain" description="C2H2-type" evidence="7">
    <location>
        <begin position="1150"/>
        <end position="1180"/>
    </location>
</feature>
<evidence type="ECO:0000256" key="1">
    <source>
        <dbReference type="ARBA" id="ARBA00022723"/>
    </source>
</evidence>
<feature type="compositionally biased region" description="Polar residues" evidence="6">
    <location>
        <begin position="254"/>
        <end position="273"/>
    </location>
</feature>
<evidence type="ECO:0000259" key="7">
    <source>
        <dbReference type="PROSITE" id="PS50157"/>
    </source>
</evidence>
<keyword evidence="3 5" id="KW-0863">Zinc-finger</keyword>
<feature type="domain" description="C2H2-type" evidence="7">
    <location>
        <begin position="948"/>
        <end position="975"/>
    </location>
</feature>
<dbReference type="PROSITE" id="PS00028">
    <property type="entry name" value="ZINC_FINGER_C2H2_1"/>
    <property type="match status" value="15"/>
</dbReference>
<feature type="compositionally biased region" description="Basic and acidic residues" evidence="6">
    <location>
        <begin position="1586"/>
        <end position="1595"/>
    </location>
</feature>
<sequence>MADFVKVELPETTEFEVYLDIDGVADVADEEEKSFSSRNATHPVAVDGGEGAVGTSSGNREGPSRPWQSGKMQKPSVPKGVFIPSNSKDSDSNEDVIDIDTPYDGKLTGQTKIKSEPIQTELSLLNRLLGYARGVNPLPNVAKKSTTQKPAGSAGVAKKSTTPRNKVTNNVATKSTTPKASANKTVSQVAKKSTAKQSTPAATKSSIKGEASGKSNVLQVKFGPEKAGKAAQEVSTGPTKTSAAASPKGIGTVQAAQKSSSVPRIATSGNASRPQTSRKIFTCYEKSGEPMDCPECAIRIQQRSVRSHLKTVHNLYMKNCLKCRLSFTDLELFSEHYALHLQQEEDINSGILSLPAQLKVQRTAVSTTQPQPTLAQGRLIETAAKSSKAPGKQATSETFNILSSEGLSKTGKINFPVHPKLPPKPRRPSPSKKRQSPAGAGPSSSRLSDRKRPLSPASSTGRDPDVAHRGSPKERRYSSSSLVSESSFTSDFSEAQMQASSYYRSRQKTAFRRSQRADSPVHVPPVKKLRVEAEFITVTVSRRHLEEARVSLVSLETASQPYNCKTCLAAFHGALICPSAFRRCTQKKPFKCINCEATFASSIQLTTHQETKCDSVLSELDSSLAPSASTRFKASNSSQGAAGILHNSDVTSSLEGDSLECHVCQTKFQYRSQLLRHVVYHTHKYSCGLCKKAFAEKEYLFDHFQIMHEGRSRMICKYCDSEFEQFSDLEHHVRDHKDGTVVACTVCSQKFGDSKLMKQHLKIEHSRPEPYAKHVCKVCRRMFSNTKKLLQHMKISHHSRTSIVTKFLSCRICAKMFHKKQGLASHYRLCHGMSLPAALASMGTKRRPSSEDVSRMEDSVSSVKFKPEVPVGTKGRDTVCRICGSEYASKKNMLRHFRQAHGSEVIENTESSLQCKTCGKELKTHQGLKVHYKLAHKCNVPVTTASSHQCLKCSKSFSLLSNLYRHTRIYHNKTPNKAVSVKQGSNLPGKPWKCKLCGIAFVLRKSLRAHIKRFHPESYQDLRLGTRKCSKCGKIFSHRAALLSHAEKCGSKANQKKTSSSGKSRSNFPCPMCERTFIWRHNVKRHLEINHKLSKEDIVYNITNSNHTFSEPAVVKRKLCLCNVCKECFTDVRALKRHTQRRHDGISGLFQCRYRFCQKTFSKNQNLLNHIRMFHPGLSPYRCWGCKTGFPSSESLYGHSCPAVKVENCETSSNSQQEQISEPGSSTSGLPIPKKECRYRCTACGMGFHIAREWTRHMQEHTEDPAAETAEFEIEIDVAEKPRLNIFDIMSEGNVLTCQFCSDVFTDEDTLALHSCTKSQDTASGCPSSKPGFQKASQAQPVECPVCLKMFSPHSIRKHLWKLHSKRTKLCKMCNQVFTNGKLFEKHLELHEQPGAAASEVNVDQTSSEDTFGDQTKTFFGCSSCDVLFDDADALQLHECGEESYEHSQLDDCTSKDMSQTAQEETTYPTDVVNEPSGSNVLSANQGAKGMVRDQSYDNRGDEEIHISTTDDMFVGKDVHAQESEEAALDPSKSLSHGKEESTVTKGAPDEPSAIGARSGDEAPVDSSAEIGLDKESTVSSESGVVDDHAEEINTHEIQANTKQDKIEGSQFDQSDSGGLQDIGTARDSGFLNEAAFLRVSEHSDIVSDAQTEVQPAVERVKVQPWGQVEDRESLKDTTSLIGSSHGDVKDDIDDYLRPTELFTPTDGNAVDITGDDIENRAHREQLDEQKESPGQDVENREHKEQLDEQKETPGQDVQNREHKEQLDEQKETPGQDVQNREHKEQLDEQKETTGQDVDNRAHREQLDEQKETPGQDVDNRAHKEQLDEQKETPGQDVENRAHKEQLDEQKETTGQDVDNRAHKEQLDEQKETPGQDVENRAHKEQLDEQKETPGQDVENRAHKEQLDEQKETTGEDIESRAHKEQLDEQKDTPEHLCDMTDGPAEDTNRDPFMENTTCTPEGMSETRQNIQKETQRFHSENVFEALQRDDTTVATGKDEVDGARSEDLQKEQLTVIKNTDGEGFVDSEDEVCLIPEDGTISEKTVFPGEEHKEVLPEQTQRSTCVDEAPRLNSHDNLEQSEGQAVDAHEQIDDCGFTRDNTKELDELKKGHNQDAPDSQPDEDGLERDMVGVDCEEVVGNEEMNTQEGKMKGDCATSTEAGDDSAECVQGGDGPNPAKDDVQDCSETYEPVHGSEDQHGHINKSSDITVADEPESQAVEDKDEASGEPSVTVLEKPVQDQETEVTDEVDFTTPIRSEAKGKTGECASETEAGTAGDHNRDQAMEGN</sequence>
<feature type="domain" description="C2H2-type" evidence="7">
    <location>
        <begin position="913"/>
        <end position="941"/>
    </location>
</feature>
<feature type="compositionally biased region" description="Basic and acidic residues" evidence="6">
    <location>
        <begin position="1718"/>
        <end position="1939"/>
    </location>
</feature>
<evidence type="ECO:0000256" key="3">
    <source>
        <dbReference type="ARBA" id="ARBA00022771"/>
    </source>
</evidence>
<feature type="compositionally biased region" description="Polar residues" evidence="6">
    <location>
        <begin position="1212"/>
        <end position="1229"/>
    </location>
</feature>
<organism evidence="8 9">
    <name type="scientific">Littorina saxatilis</name>
    <dbReference type="NCBI Taxonomy" id="31220"/>
    <lineage>
        <taxon>Eukaryota</taxon>
        <taxon>Metazoa</taxon>
        <taxon>Spiralia</taxon>
        <taxon>Lophotrochozoa</taxon>
        <taxon>Mollusca</taxon>
        <taxon>Gastropoda</taxon>
        <taxon>Caenogastropoda</taxon>
        <taxon>Littorinimorpha</taxon>
        <taxon>Littorinoidea</taxon>
        <taxon>Littorinidae</taxon>
        <taxon>Littorina</taxon>
    </lineage>
</organism>
<evidence type="ECO:0000313" key="9">
    <source>
        <dbReference type="Proteomes" id="UP001374579"/>
    </source>
</evidence>